<feature type="region of interest" description="Disordered" evidence="1">
    <location>
        <begin position="1"/>
        <end position="146"/>
    </location>
</feature>
<feature type="compositionally biased region" description="Basic and acidic residues" evidence="1">
    <location>
        <begin position="1"/>
        <end position="11"/>
    </location>
</feature>
<feature type="compositionally biased region" description="Basic residues" evidence="1">
    <location>
        <begin position="35"/>
        <end position="50"/>
    </location>
</feature>
<dbReference type="AlphaFoldDB" id="A0A1V6WU91"/>
<proteinExistence type="predicted"/>
<comment type="caution">
    <text evidence="2">The sequence shown here is derived from an EMBL/GenBank/DDBJ whole genome shotgun (WGS) entry which is preliminary data.</text>
</comment>
<gene>
    <name evidence="2" type="ORF">PENNAL_c0187G00698</name>
</gene>
<organism evidence="2 3">
    <name type="scientific">Penicillium nalgiovense</name>
    <dbReference type="NCBI Taxonomy" id="60175"/>
    <lineage>
        <taxon>Eukaryota</taxon>
        <taxon>Fungi</taxon>
        <taxon>Dikarya</taxon>
        <taxon>Ascomycota</taxon>
        <taxon>Pezizomycotina</taxon>
        <taxon>Eurotiomycetes</taxon>
        <taxon>Eurotiomycetidae</taxon>
        <taxon>Eurotiales</taxon>
        <taxon>Aspergillaceae</taxon>
        <taxon>Penicillium</taxon>
    </lineage>
</organism>
<sequence>RAWHIAAERRRSPYTIRNNPSRRKSRGSTGSAAKAAKKKTSSRSRSRMKERRVVESGEESQEEIVEDLRAQSGSGAQPVDSVNDVVVIDSLTETGHPEGPIQIELQHRERSESFDEPQDGTGEEAPPARSTRRQTRKALLERPTKC</sequence>
<feature type="compositionally biased region" description="Low complexity" evidence="1">
    <location>
        <begin position="79"/>
        <end position="90"/>
    </location>
</feature>
<protein>
    <submittedName>
        <fullName evidence="2">Uncharacterized protein</fullName>
    </submittedName>
</protein>
<feature type="compositionally biased region" description="Acidic residues" evidence="1">
    <location>
        <begin position="56"/>
        <end position="65"/>
    </location>
</feature>
<evidence type="ECO:0000313" key="2">
    <source>
        <dbReference type="EMBL" id="OQE66439.1"/>
    </source>
</evidence>
<accession>A0A1V6WU91</accession>
<name>A0A1V6WU91_PENNA</name>
<reference evidence="3" key="1">
    <citation type="journal article" date="2017" name="Nat. Microbiol.">
        <title>Global analysis of biosynthetic gene clusters reveals vast potential of secondary metabolite production in Penicillium species.</title>
        <authorList>
            <person name="Nielsen J.C."/>
            <person name="Grijseels S."/>
            <person name="Prigent S."/>
            <person name="Ji B."/>
            <person name="Dainat J."/>
            <person name="Nielsen K.F."/>
            <person name="Frisvad J.C."/>
            <person name="Workman M."/>
            <person name="Nielsen J."/>
        </authorList>
    </citation>
    <scope>NUCLEOTIDE SEQUENCE [LARGE SCALE GENOMIC DNA]</scope>
    <source>
        <strain evidence="3">IBT 13039</strain>
    </source>
</reference>
<feature type="non-terminal residue" evidence="2">
    <location>
        <position position="1"/>
    </location>
</feature>
<evidence type="ECO:0000313" key="3">
    <source>
        <dbReference type="Proteomes" id="UP000191691"/>
    </source>
</evidence>
<evidence type="ECO:0000256" key="1">
    <source>
        <dbReference type="SAM" id="MobiDB-lite"/>
    </source>
</evidence>
<keyword evidence="3" id="KW-1185">Reference proteome</keyword>
<dbReference type="Proteomes" id="UP000191691">
    <property type="component" value="Unassembled WGS sequence"/>
</dbReference>
<dbReference type="EMBL" id="MOOB01000187">
    <property type="protein sequence ID" value="OQE66439.1"/>
    <property type="molecule type" value="Genomic_DNA"/>
</dbReference>